<evidence type="ECO:0000313" key="1">
    <source>
        <dbReference type="EMBL" id="GAA3027302.1"/>
    </source>
</evidence>
<keyword evidence="2" id="KW-1185">Reference proteome</keyword>
<protein>
    <submittedName>
        <fullName evidence="1">Uncharacterized protein</fullName>
    </submittedName>
</protein>
<name>A0ABP6L412_9ACTN</name>
<dbReference type="Proteomes" id="UP001499930">
    <property type="component" value="Unassembled WGS sequence"/>
</dbReference>
<sequence>MAGFHRLTIEQGATFEERYEIVGDDEQPWPIPATWKVRAQIRAAPLAPAVILDLAQLLSVDHAAGTITLRIPATTTTGLDRGGVWDLELYDPDDPGQVSRLLAGPVDLDAEVTR</sequence>
<proteinExistence type="predicted"/>
<comment type="caution">
    <text evidence="1">The sequence shown here is derived from an EMBL/GenBank/DDBJ whole genome shotgun (WGS) entry which is preliminary data.</text>
</comment>
<dbReference type="EMBL" id="BAAAWD010000016">
    <property type="protein sequence ID" value="GAA3027302.1"/>
    <property type="molecule type" value="Genomic_DNA"/>
</dbReference>
<gene>
    <name evidence="1" type="ORF">GCM10017559_61800</name>
</gene>
<reference evidence="2" key="1">
    <citation type="journal article" date="2019" name="Int. J. Syst. Evol. Microbiol.">
        <title>The Global Catalogue of Microorganisms (GCM) 10K type strain sequencing project: providing services to taxonomists for standard genome sequencing and annotation.</title>
        <authorList>
            <consortium name="The Broad Institute Genomics Platform"/>
            <consortium name="The Broad Institute Genome Sequencing Center for Infectious Disease"/>
            <person name="Wu L."/>
            <person name="Ma J."/>
        </authorList>
    </citation>
    <scope>NUCLEOTIDE SEQUENCE [LARGE SCALE GENOMIC DNA]</scope>
    <source>
        <strain evidence="2">JCM 3106</strain>
    </source>
</reference>
<organism evidence="1 2">
    <name type="scientific">Streptosporangium longisporum</name>
    <dbReference type="NCBI Taxonomy" id="46187"/>
    <lineage>
        <taxon>Bacteria</taxon>
        <taxon>Bacillati</taxon>
        <taxon>Actinomycetota</taxon>
        <taxon>Actinomycetes</taxon>
        <taxon>Streptosporangiales</taxon>
        <taxon>Streptosporangiaceae</taxon>
        <taxon>Streptosporangium</taxon>
    </lineage>
</organism>
<accession>A0ABP6L412</accession>
<evidence type="ECO:0000313" key="2">
    <source>
        <dbReference type="Proteomes" id="UP001499930"/>
    </source>
</evidence>
<dbReference type="RefSeq" id="WP_344901966.1">
    <property type="nucleotide sequence ID" value="NZ_BAAAWD010000016.1"/>
</dbReference>